<proteinExistence type="predicted"/>
<dbReference type="AlphaFoldDB" id="A0A9D2UVY3"/>
<comment type="subcellular location">
    <subcellularLocation>
        <location evidence="1">Cell membrane</location>
        <topology evidence="1">Single-pass membrane protein</topology>
    </subcellularLocation>
</comment>
<evidence type="ECO:0000256" key="2">
    <source>
        <dbReference type="ARBA" id="ARBA00022475"/>
    </source>
</evidence>
<evidence type="ECO:0000256" key="6">
    <source>
        <dbReference type="SAM" id="Phobius"/>
    </source>
</evidence>
<dbReference type="GO" id="GO:0005886">
    <property type="term" value="C:plasma membrane"/>
    <property type="evidence" value="ECO:0007669"/>
    <property type="project" value="UniProtKB-SubCell"/>
</dbReference>
<keyword evidence="2" id="KW-1003">Cell membrane</keyword>
<name>A0A9D2UVY3_9ACTN</name>
<accession>A0A9D2UVY3</accession>
<feature type="transmembrane region" description="Helical" evidence="6">
    <location>
        <begin position="96"/>
        <end position="114"/>
    </location>
</feature>
<evidence type="ECO:0000256" key="4">
    <source>
        <dbReference type="ARBA" id="ARBA00022989"/>
    </source>
</evidence>
<reference evidence="8" key="1">
    <citation type="journal article" date="2021" name="PeerJ">
        <title>Extensive microbial diversity within the chicken gut microbiome revealed by metagenomics and culture.</title>
        <authorList>
            <person name="Gilroy R."/>
            <person name="Ravi A."/>
            <person name="Getino M."/>
            <person name="Pursley I."/>
            <person name="Horton D.L."/>
            <person name="Alikhan N.F."/>
            <person name="Baker D."/>
            <person name="Gharbi K."/>
            <person name="Hall N."/>
            <person name="Watson M."/>
            <person name="Adriaenssens E.M."/>
            <person name="Foster-Nyarko E."/>
            <person name="Jarju S."/>
            <person name="Secka A."/>
            <person name="Antonio M."/>
            <person name="Oren A."/>
            <person name="Chaudhuri R.R."/>
            <person name="La Ragione R."/>
            <person name="Hildebrand F."/>
            <person name="Pallen M.J."/>
        </authorList>
    </citation>
    <scope>NUCLEOTIDE SEQUENCE</scope>
    <source>
        <strain evidence="8">ChiGjej6B6-11269</strain>
    </source>
</reference>
<protein>
    <submittedName>
        <fullName evidence="8">PspC domain-containing protein</fullName>
    </submittedName>
</protein>
<feature type="domain" description="Phage shock protein PspC N-terminal" evidence="7">
    <location>
        <begin position="85"/>
        <end position="142"/>
    </location>
</feature>
<evidence type="ECO:0000256" key="1">
    <source>
        <dbReference type="ARBA" id="ARBA00004162"/>
    </source>
</evidence>
<evidence type="ECO:0000256" key="5">
    <source>
        <dbReference type="ARBA" id="ARBA00023136"/>
    </source>
</evidence>
<feature type="transmembrane region" description="Helical" evidence="6">
    <location>
        <begin position="14"/>
        <end position="38"/>
    </location>
</feature>
<evidence type="ECO:0000259" key="7">
    <source>
        <dbReference type="Pfam" id="PF04024"/>
    </source>
</evidence>
<sequence length="143" mass="15301">MADYGNKHTKPQQAAMVIGVILVALGVWGLINAVLPGWVWNMLGTTVRTLWGILWPLALVAAGAYLLWGVKTGKFSGFAQGGSARPLRRSRADKRLLGVCGGIAYYFGIDSTVVRVMAVILLVLFTPSAIIAYFLIALLVPSA</sequence>
<dbReference type="Proteomes" id="UP000786989">
    <property type="component" value="Unassembled WGS sequence"/>
</dbReference>
<dbReference type="PANTHER" id="PTHR33885">
    <property type="entry name" value="PHAGE SHOCK PROTEIN C"/>
    <property type="match status" value="1"/>
</dbReference>
<keyword evidence="4 6" id="KW-1133">Transmembrane helix</keyword>
<dbReference type="RefSeq" id="WP_220092575.1">
    <property type="nucleotide sequence ID" value="NZ_JBHTHO010000012.1"/>
</dbReference>
<evidence type="ECO:0000313" key="9">
    <source>
        <dbReference type="Proteomes" id="UP000786989"/>
    </source>
</evidence>
<dbReference type="InterPro" id="IPR052027">
    <property type="entry name" value="PspC"/>
</dbReference>
<dbReference type="EMBL" id="DYWI01000047">
    <property type="protein sequence ID" value="HJF65094.1"/>
    <property type="molecule type" value="Genomic_DNA"/>
</dbReference>
<organism evidence="8 9">
    <name type="scientific">Slackia equolifaciens</name>
    <dbReference type="NCBI Taxonomy" id="498718"/>
    <lineage>
        <taxon>Bacteria</taxon>
        <taxon>Bacillati</taxon>
        <taxon>Actinomycetota</taxon>
        <taxon>Coriobacteriia</taxon>
        <taxon>Eggerthellales</taxon>
        <taxon>Eggerthellaceae</taxon>
        <taxon>Slackia</taxon>
    </lineage>
</organism>
<evidence type="ECO:0000313" key="8">
    <source>
        <dbReference type="EMBL" id="HJF65094.1"/>
    </source>
</evidence>
<keyword evidence="5 6" id="KW-0472">Membrane</keyword>
<gene>
    <name evidence="8" type="ORF">K8U77_03115</name>
</gene>
<comment type="caution">
    <text evidence="8">The sequence shown here is derived from an EMBL/GenBank/DDBJ whole genome shotgun (WGS) entry which is preliminary data.</text>
</comment>
<evidence type="ECO:0000256" key="3">
    <source>
        <dbReference type="ARBA" id="ARBA00022692"/>
    </source>
</evidence>
<feature type="transmembrane region" description="Helical" evidence="6">
    <location>
        <begin position="120"/>
        <end position="140"/>
    </location>
</feature>
<dbReference type="PANTHER" id="PTHR33885:SF3">
    <property type="entry name" value="PHAGE SHOCK PROTEIN C"/>
    <property type="match status" value="1"/>
</dbReference>
<keyword evidence="3 6" id="KW-0812">Transmembrane</keyword>
<dbReference type="Pfam" id="PF04024">
    <property type="entry name" value="PspC"/>
    <property type="match status" value="1"/>
</dbReference>
<reference evidence="8" key="2">
    <citation type="submission" date="2021-09" db="EMBL/GenBank/DDBJ databases">
        <authorList>
            <person name="Gilroy R."/>
        </authorList>
    </citation>
    <scope>NUCLEOTIDE SEQUENCE</scope>
    <source>
        <strain evidence="8">ChiGjej6B6-11269</strain>
    </source>
</reference>
<dbReference type="InterPro" id="IPR007168">
    <property type="entry name" value="Phageshock_PspC_N"/>
</dbReference>
<feature type="transmembrane region" description="Helical" evidence="6">
    <location>
        <begin position="50"/>
        <end position="68"/>
    </location>
</feature>